<protein>
    <submittedName>
        <fullName evidence="1">Uncharacterized protein</fullName>
    </submittedName>
</protein>
<gene>
    <name evidence="1" type="ORF">NMA510612_0662</name>
</gene>
<evidence type="ECO:0000313" key="1">
    <source>
        <dbReference type="EMBL" id="AHW74966.1"/>
    </source>
</evidence>
<evidence type="ECO:0000313" key="2">
    <source>
        <dbReference type="Proteomes" id="UP000023582"/>
    </source>
</evidence>
<reference evidence="2" key="2">
    <citation type="submission" date="2014-02" db="EMBL/GenBank/DDBJ databases">
        <title>Complete Genome Sequence of Neisseria meningitides, serogroup A strain 510612.</title>
        <authorList>
            <person name="Zhang X."/>
            <person name="Zhang Y."/>
            <person name="Yang J."/>
            <person name="Zhu Y."/>
            <person name="Jin Q."/>
        </authorList>
    </citation>
    <scope>NUCLEOTIDE SEQUENCE</scope>
    <source>
        <strain evidence="2">NMA510612</strain>
    </source>
</reference>
<dbReference type="Proteomes" id="UP000023582">
    <property type="component" value="Chromosome"/>
</dbReference>
<dbReference type="KEGG" id="nmx:NMA510612_0662"/>
<proteinExistence type="predicted"/>
<accession>X5ENE3</accession>
<reference evidence="1 2" key="1">
    <citation type="journal article" date="2014" name="Genome Announc.">
        <title>Complete Genome Sequence of Neisseria meningitidis Serogroup A Strain NMA510612, Isolated from a Patient with Bacterial Meningitis in China.</title>
        <authorList>
            <person name="Zhang Y."/>
            <person name="Yang J."/>
            <person name="Xu L."/>
            <person name="Zhu Y."/>
            <person name="Liu B."/>
            <person name="Shao Z."/>
            <person name="Zhang X."/>
            <person name="Jin Q."/>
        </authorList>
    </citation>
    <scope>NUCLEOTIDE SEQUENCE [LARGE SCALE GENOMIC DNA]</scope>
    <source>
        <strain evidence="2">NMA510612</strain>
    </source>
</reference>
<dbReference type="EMBL" id="CP007524">
    <property type="protein sequence ID" value="AHW74966.1"/>
    <property type="molecule type" value="Genomic_DNA"/>
</dbReference>
<dbReference type="PATRIC" id="fig|487.517.peg.660"/>
<dbReference type="AlphaFoldDB" id="X5ENE3"/>
<sequence>MLMTRNTLKFIPFWSYKHITYAIFCIQGCLKTVGKNI</sequence>
<name>X5ENE3_NEIME</name>
<organism evidence="1 2">
    <name type="scientific">Neisseria meningitidis</name>
    <dbReference type="NCBI Taxonomy" id="487"/>
    <lineage>
        <taxon>Bacteria</taxon>
        <taxon>Pseudomonadati</taxon>
        <taxon>Pseudomonadota</taxon>
        <taxon>Betaproteobacteria</taxon>
        <taxon>Neisseriales</taxon>
        <taxon>Neisseriaceae</taxon>
        <taxon>Neisseria</taxon>
    </lineage>
</organism>